<comment type="caution">
    <text evidence="1">The sequence shown here is derived from an EMBL/GenBank/DDBJ whole genome shotgun (WGS) entry which is preliminary data.</text>
</comment>
<dbReference type="Proteomes" id="UP000835052">
    <property type="component" value="Unassembled WGS sequence"/>
</dbReference>
<keyword evidence="2" id="KW-1185">Reference proteome</keyword>
<proteinExistence type="predicted"/>
<dbReference type="AlphaFoldDB" id="A0A8S1GZK7"/>
<organism evidence="1 2">
    <name type="scientific">Caenorhabditis auriculariae</name>
    <dbReference type="NCBI Taxonomy" id="2777116"/>
    <lineage>
        <taxon>Eukaryota</taxon>
        <taxon>Metazoa</taxon>
        <taxon>Ecdysozoa</taxon>
        <taxon>Nematoda</taxon>
        <taxon>Chromadorea</taxon>
        <taxon>Rhabditida</taxon>
        <taxon>Rhabditina</taxon>
        <taxon>Rhabditomorpha</taxon>
        <taxon>Rhabditoidea</taxon>
        <taxon>Rhabditidae</taxon>
        <taxon>Peloderinae</taxon>
        <taxon>Caenorhabditis</taxon>
    </lineage>
</organism>
<sequence length="212" mass="24586">MQRVWLPSGFPRRLAGWCLRAEDATAVYLSWRRASHQNRYALCVGSGVRQAAKNLPSGDATSRVERSLQHCLRLTRQKNARAPHRDLRRRRRAEKSRLACLSSLLGLRRAPPPELPHGHFPIICHENGRGRGGCASRQRRDNELERSSQWDENLLKLIFSEYEMINHAVNRFLSSANPPFLPRHRFFNRISSSLLPLNFTFHDYSPLSVIRW</sequence>
<reference evidence="1" key="1">
    <citation type="submission" date="2020-10" db="EMBL/GenBank/DDBJ databases">
        <authorList>
            <person name="Kikuchi T."/>
        </authorList>
    </citation>
    <scope>NUCLEOTIDE SEQUENCE</scope>
    <source>
        <strain evidence="1">NKZ352</strain>
    </source>
</reference>
<evidence type="ECO:0000313" key="1">
    <source>
        <dbReference type="EMBL" id="CAD6189436.1"/>
    </source>
</evidence>
<accession>A0A8S1GZK7</accession>
<protein>
    <submittedName>
        <fullName evidence="1">Uncharacterized protein</fullName>
    </submittedName>
</protein>
<dbReference type="EMBL" id="CAJGYM010000010">
    <property type="protein sequence ID" value="CAD6189436.1"/>
    <property type="molecule type" value="Genomic_DNA"/>
</dbReference>
<gene>
    <name evidence="1" type="ORF">CAUJ_LOCUS5355</name>
</gene>
<name>A0A8S1GZK7_9PELO</name>
<evidence type="ECO:0000313" key="2">
    <source>
        <dbReference type="Proteomes" id="UP000835052"/>
    </source>
</evidence>